<dbReference type="InterPro" id="IPR052929">
    <property type="entry name" value="RNase_H-like_EbsB-rel"/>
</dbReference>
<feature type="transmembrane region" description="Helical" evidence="1">
    <location>
        <begin position="37"/>
        <end position="55"/>
    </location>
</feature>
<dbReference type="Gramene" id="PRQ38256">
    <property type="protein sequence ID" value="PRQ38256"/>
    <property type="gene ID" value="RchiOBHm_Chr4g0411801"/>
</dbReference>
<keyword evidence="1" id="KW-1133">Transmembrane helix</keyword>
<accession>A0A2P6QVR5</accession>
<dbReference type="Proteomes" id="UP000238479">
    <property type="component" value="Chromosome 4"/>
</dbReference>
<proteinExistence type="predicted"/>
<keyword evidence="1" id="KW-0472">Membrane</keyword>
<dbReference type="AlphaFoldDB" id="A0A2P6QVR5"/>
<sequence>MAQRIWNKIMCSDSIARTWNLDWNGWLHANTHCKLRCYGGLMWVNIFIFTCWFIWKWRCKRIFDSEFRCPFDPVTVILDTVTEWGRAHTCDTRVTEKVAVTVKWTKPPPGWVKLNVDGARTQNGSIGAGGGGLLEIVMVIGYLVSLLA</sequence>
<dbReference type="PANTHER" id="PTHR47074:SF11">
    <property type="entry name" value="REVERSE TRANSCRIPTASE-LIKE PROTEIN"/>
    <property type="match status" value="1"/>
</dbReference>
<dbReference type="PANTHER" id="PTHR47074">
    <property type="entry name" value="BNAC02G40300D PROTEIN"/>
    <property type="match status" value="1"/>
</dbReference>
<comment type="caution">
    <text evidence="2">The sequence shown here is derived from an EMBL/GenBank/DDBJ whole genome shotgun (WGS) entry which is preliminary data.</text>
</comment>
<protein>
    <recommendedName>
        <fullName evidence="4">RNase H type-1 domain-containing protein</fullName>
    </recommendedName>
</protein>
<keyword evidence="3" id="KW-1185">Reference proteome</keyword>
<dbReference type="EMBL" id="PDCK01000042">
    <property type="protein sequence ID" value="PRQ38256.1"/>
    <property type="molecule type" value="Genomic_DNA"/>
</dbReference>
<evidence type="ECO:0000313" key="3">
    <source>
        <dbReference type="Proteomes" id="UP000238479"/>
    </source>
</evidence>
<organism evidence="2 3">
    <name type="scientific">Rosa chinensis</name>
    <name type="common">China rose</name>
    <dbReference type="NCBI Taxonomy" id="74649"/>
    <lineage>
        <taxon>Eukaryota</taxon>
        <taxon>Viridiplantae</taxon>
        <taxon>Streptophyta</taxon>
        <taxon>Embryophyta</taxon>
        <taxon>Tracheophyta</taxon>
        <taxon>Spermatophyta</taxon>
        <taxon>Magnoliopsida</taxon>
        <taxon>eudicotyledons</taxon>
        <taxon>Gunneridae</taxon>
        <taxon>Pentapetalae</taxon>
        <taxon>rosids</taxon>
        <taxon>fabids</taxon>
        <taxon>Rosales</taxon>
        <taxon>Rosaceae</taxon>
        <taxon>Rosoideae</taxon>
        <taxon>Rosoideae incertae sedis</taxon>
        <taxon>Rosa</taxon>
    </lineage>
</organism>
<gene>
    <name evidence="2" type="ORF">RchiOBHm_Chr4g0411801</name>
</gene>
<evidence type="ECO:0008006" key="4">
    <source>
        <dbReference type="Google" id="ProtNLM"/>
    </source>
</evidence>
<keyword evidence="1" id="KW-0812">Transmembrane</keyword>
<reference evidence="2 3" key="1">
    <citation type="journal article" date="2018" name="Nat. Genet.">
        <title>The Rosa genome provides new insights in the design of modern roses.</title>
        <authorList>
            <person name="Bendahmane M."/>
        </authorList>
    </citation>
    <scope>NUCLEOTIDE SEQUENCE [LARGE SCALE GENOMIC DNA]</scope>
    <source>
        <strain evidence="3">cv. Old Blush</strain>
    </source>
</reference>
<evidence type="ECO:0000313" key="2">
    <source>
        <dbReference type="EMBL" id="PRQ38256.1"/>
    </source>
</evidence>
<name>A0A2P6QVR5_ROSCH</name>
<evidence type="ECO:0000256" key="1">
    <source>
        <dbReference type="SAM" id="Phobius"/>
    </source>
</evidence>